<accession>A0A1B6NRT1</accession>
<reference evidence="1" key="1">
    <citation type="submission" date="2013-11" db="EMBL/GenBank/DDBJ databases">
        <title>Microbial diversity, functional groups and degradation webs in Northern and Southern Mediterranean and Red Sea marine crude oil polluted sites.</title>
        <authorList>
            <person name="Daffonchio D."/>
            <person name="Mapelli F."/>
            <person name="Ferrer M."/>
            <person name="Richter M."/>
            <person name="Cherif A."/>
            <person name="Malkawi H.I."/>
            <person name="Yakimov M.M."/>
            <person name="Abdel-Fattah Y.R."/>
            <person name="Blaghen M."/>
            <person name="Golyshin P.N."/>
            <person name="Kalogerakis N."/>
            <person name="Boon N."/>
            <person name="Magagnini M."/>
            <person name="Fava F."/>
        </authorList>
    </citation>
    <scope>NUCLEOTIDE SEQUENCE</scope>
</reference>
<evidence type="ECO:0000313" key="1">
    <source>
        <dbReference type="EMBL" id="KTF06011.1"/>
    </source>
</evidence>
<gene>
    <name evidence="1" type="ORF">MGSAQ_002494</name>
</gene>
<comment type="caution">
    <text evidence="1">The sequence shown here is derived from an EMBL/GenBank/DDBJ whole genome shotgun (WGS) entry which is preliminary data.</text>
</comment>
<sequence>MKQPTSYLPLKKFHIIPINGLSPESIKSSVKNASRDREKVSYNTLLNACANALGVKGGIAGYKTEYETKLKPFMQEHHLTTLTDLVSHKFSGYDSPRLRLTYQDISERFFYSGKPIPKAIFTGYDFHYDRHFDDGNYIGHVDLGITQDVSKKIQWANDNPDKEMPVRGNKYCNMRSLLDIIIGSEMLFIIQPGFNIIGDQLTIPKSTNIPELCLYQRSPENIDSENELFNMFVKRVKNLEGGWVDVIPYNDNLIFLKGKNGEYSFVFRNQRDKLFQHDSQFEPYLRLSEIPSFVDDYHFKRWYYFEYEGFRAEDLHKAEDSFYESGGSIGNYPGILELLKSYYHTDYSKTLKSLNTNKKLPNFQRVEISDQSTLMVSDLISIEDFEKFKRENTEYFTRRSNPNLSKTNLDTLETANNEVDRTLPVALTGYDVLKYIDWFNSENDVEARLLSLDEYLAITPYHRLVMDEKNRDSVYSSEQYCFFVDSNGDKTRQPPYVDEKDFQSLNMYFNSPEFVVRNNLRFMDSHFFAEWLQDFSCIRSNSLTSFSGDQYFRHKPPFASTGRYKYIKIGFRLCYEFEA</sequence>
<organism evidence="1">
    <name type="scientific">marine sediment metagenome</name>
    <dbReference type="NCBI Taxonomy" id="412755"/>
    <lineage>
        <taxon>unclassified sequences</taxon>
        <taxon>metagenomes</taxon>
        <taxon>ecological metagenomes</taxon>
    </lineage>
</organism>
<protein>
    <submittedName>
        <fullName evidence="1">Uncharacterized protein</fullName>
    </submittedName>
</protein>
<name>A0A1B6NRT1_9ZZZZ</name>
<dbReference type="AlphaFoldDB" id="A0A1B6NRT1"/>
<proteinExistence type="predicted"/>
<dbReference type="EMBL" id="AYSL01001427">
    <property type="protein sequence ID" value="KTF06011.1"/>
    <property type="molecule type" value="Genomic_DNA"/>
</dbReference>